<dbReference type="SMART" id="SM00326">
    <property type="entry name" value="SH3"/>
    <property type="match status" value="1"/>
</dbReference>
<dbReference type="InterPro" id="IPR036028">
    <property type="entry name" value="SH3-like_dom_sf"/>
</dbReference>
<keyword evidence="7" id="KW-1185">Reference proteome</keyword>
<feature type="region of interest" description="Disordered" evidence="4">
    <location>
        <begin position="248"/>
        <end position="354"/>
    </location>
</feature>
<dbReference type="InterPro" id="IPR057950">
    <property type="entry name" value="RIMB1/RIM3A-C-like_N"/>
</dbReference>
<feature type="region of interest" description="Disordered" evidence="4">
    <location>
        <begin position="444"/>
        <end position="486"/>
    </location>
</feature>
<feature type="compositionally biased region" description="Polar residues" evidence="4">
    <location>
        <begin position="290"/>
        <end position="302"/>
    </location>
</feature>
<dbReference type="InterPro" id="IPR001452">
    <property type="entry name" value="SH3_domain"/>
</dbReference>
<dbReference type="SUPFAM" id="SSF50044">
    <property type="entry name" value="SH3-domain"/>
    <property type="match status" value="1"/>
</dbReference>
<evidence type="ECO:0000313" key="7">
    <source>
        <dbReference type="Proteomes" id="UP001142489"/>
    </source>
</evidence>
<dbReference type="InterPro" id="IPR040325">
    <property type="entry name" value="RIMBP1/2/3"/>
</dbReference>
<evidence type="ECO:0000256" key="4">
    <source>
        <dbReference type="SAM" id="MobiDB-lite"/>
    </source>
</evidence>
<organism evidence="6 7">
    <name type="scientific">Phrynocephalus forsythii</name>
    <dbReference type="NCBI Taxonomy" id="171643"/>
    <lineage>
        <taxon>Eukaryota</taxon>
        <taxon>Metazoa</taxon>
        <taxon>Chordata</taxon>
        <taxon>Craniata</taxon>
        <taxon>Vertebrata</taxon>
        <taxon>Euteleostomi</taxon>
        <taxon>Lepidosauria</taxon>
        <taxon>Squamata</taxon>
        <taxon>Bifurcata</taxon>
        <taxon>Unidentata</taxon>
        <taxon>Episquamata</taxon>
        <taxon>Toxicofera</taxon>
        <taxon>Iguania</taxon>
        <taxon>Acrodonta</taxon>
        <taxon>Agamidae</taxon>
        <taxon>Agaminae</taxon>
        <taxon>Phrynocephalus</taxon>
    </lineage>
</organism>
<reference evidence="6" key="1">
    <citation type="journal article" date="2023" name="DNA Res.">
        <title>Chromosome-level genome assembly of Phrynocephalus forsythii using third-generation DNA sequencing and Hi-C analysis.</title>
        <authorList>
            <person name="Qi Y."/>
            <person name="Zhao W."/>
            <person name="Zhao Y."/>
            <person name="Niu C."/>
            <person name="Cao S."/>
            <person name="Zhang Y."/>
        </authorList>
    </citation>
    <scope>NUCLEOTIDE SEQUENCE</scope>
    <source>
        <tissue evidence="6">Muscle</tissue>
    </source>
</reference>
<feature type="coiled-coil region" evidence="3">
    <location>
        <begin position="134"/>
        <end position="176"/>
    </location>
</feature>
<feature type="compositionally biased region" description="Basic and acidic residues" evidence="4">
    <location>
        <begin position="444"/>
        <end position="454"/>
    </location>
</feature>
<evidence type="ECO:0000256" key="3">
    <source>
        <dbReference type="SAM" id="Coils"/>
    </source>
</evidence>
<evidence type="ECO:0000259" key="5">
    <source>
        <dbReference type="PROSITE" id="PS50002"/>
    </source>
</evidence>
<evidence type="ECO:0000313" key="6">
    <source>
        <dbReference type="EMBL" id="KAJ7309625.1"/>
    </source>
</evidence>
<keyword evidence="3" id="KW-0175">Coiled coil</keyword>
<dbReference type="AlphaFoldDB" id="A0A9Q0XC17"/>
<dbReference type="GO" id="GO:0045202">
    <property type="term" value="C:synapse"/>
    <property type="evidence" value="ECO:0007669"/>
    <property type="project" value="GOC"/>
</dbReference>
<dbReference type="Pfam" id="PF25566">
    <property type="entry name" value="RIMB1_N"/>
    <property type="match status" value="1"/>
</dbReference>
<dbReference type="EMBL" id="JAPFRF010000016">
    <property type="protein sequence ID" value="KAJ7309625.1"/>
    <property type="molecule type" value="Genomic_DNA"/>
</dbReference>
<evidence type="ECO:0000256" key="2">
    <source>
        <dbReference type="PROSITE-ProRule" id="PRU00192"/>
    </source>
</evidence>
<feature type="region of interest" description="Disordered" evidence="4">
    <location>
        <begin position="1"/>
        <end position="53"/>
    </location>
</feature>
<gene>
    <name evidence="6" type="ORF">JRQ81_007679</name>
</gene>
<comment type="caution">
    <text evidence="6">The sequence shown here is derived from an EMBL/GenBank/DDBJ whole genome shotgun (WGS) entry which is preliminary data.</text>
</comment>
<keyword evidence="1 2" id="KW-0728">SH3 domain</keyword>
<feature type="compositionally biased region" description="Basic and acidic residues" evidence="4">
    <location>
        <begin position="309"/>
        <end position="321"/>
    </location>
</feature>
<accession>A0A9Q0XC17</accession>
<dbReference type="FunFam" id="2.30.30.40:FF:000006">
    <property type="entry name" value="RIMS-binding protein 2 isoform X1"/>
    <property type="match status" value="1"/>
</dbReference>
<proteinExistence type="predicted"/>
<dbReference type="Gene3D" id="2.30.30.40">
    <property type="entry name" value="SH3 Domains"/>
    <property type="match status" value="1"/>
</dbReference>
<dbReference type="GO" id="GO:0007274">
    <property type="term" value="P:neuromuscular synaptic transmission"/>
    <property type="evidence" value="ECO:0007669"/>
    <property type="project" value="TreeGrafter"/>
</dbReference>
<sequence>MTSKGGRPPSRGSTRLPPRKSTSQPVGPDLAAGHGNASTSASSRGGAPFSSLLQDHHRELEALRSELEAERLWSQEAQRRFASEVRELRQAAERERQLLADQLRSKWEQQRARELHQLREANLKEREAEIRQLLRWKEAELREAQELLQRERDAAMRQARDLQRQLAEELANWSTKSPGGVPAGSSGSALLSTEAQAKLQEVRGKLRREVESEQAARIRHLKAELELERSLFLKYILERFEGECNLQRYRPASPKKPQPELPAKREKRRPRSLESLAAAGGSPQVKPASKSRSLNSNLSPYRSSHHHHYDFPDGRIPKDGSDGPLQPQVLSERPLEEVSKTPMDPPPERKGSRWDAMVEGPSIADGQQPQPQGRLSASSYQQLTEQNERFLKVLSDLERQCTLLREENTQLRKRNFPVMEKLKQLKMKNTELTEIARRLEENAKKLQESGRKMSDAPVPRSLSGPDVELEKTSLAGPQAKKTNGEAGVPLAKDQDLCLQRGRGELQIEPSAGIKSLSCVKTMELASMPGESQREGLPLQRQLVLTYQKESPQHTEMNSKDPMSSVIAQETSLDRRLEDSVSPEEMANALATSTLRVFLARYSYNPFEGPNENPQAELPLTAGEYVYVYGEMDEDGFYLGELMDGRRGMVPSNLIEKVSHNELISFVSSSSSSDDTSNPTANTI</sequence>
<dbReference type="CDD" id="cd12014">
    <property type="entry name" value="SH3_RIM-BP_1"/>
    <property type="match status" value="1"/>
</dbReference>
<dbReference type="PROSITE" id="PS50002">
    <property type="entry name" value="SH3"/>
    <property type="match status" value="1"/>
</dbReference>
<dbReference type="OrthoDB" id="4158657at2759"/>
<name>A0A9Q0XC17_9SAUR</name>
<dbReference type="PANTHER" id="PTHR14234">
    <property type="entry name" value="RIM BINDING PROTEIN-RELATED"/>
    <property type="match status" value="1"/>
</dbReference>
<protein>
    <recommendedName>
        <fullName evidence="5">SH3 domain-containing protein</fullName>
    </recommendedName>
</protein>
<evidence type="ECO:0000256" key="1">
    <source>
        <dbReference type="ARBA" id="ARBA00022443"/>
    </source>
</evidence>
<dbReference type="Proteomes" id="UP001142489">
    <property type="component" value="Unassembled WGS sequence"/>
</dbReference>
<dbReference type="PANTHER" id="PTHR14234:SF19">
    <property type="entry name" value="RIM-BINDING PROTEIN, ISOFORM F"/>
    <property type="match status" value="1"/>
</dbReference>
<dbReference type="Pfam" id="PF07653">
    <property type="entry name" value="SH3_2"/>
    <property type="match status" value="1"/>
</dbReference>
<feature type="domain" description="SH3" evidence="5">
    <location>
        <begin position="592"/>
        <end position="659"/>
    </location>
</feature>